<protein>
    <submittedName>
        <fullName evidence="1">Uncharacterized protein</fullName>
    </submittedName>
</protein>
<keyword evidence="2" id="KW-1185">Reference proteome</keyword>
<proteinExistence type="predicted"/>
<feature type="non-terminal residue" evidence="1">
    <location>
        <position position="1"/>
    </location>
</feature>
<organism evidence="1 2">
    <name type="scientific">Tulasnella calospora MUT 4182</name>
    <dbReference type="NCBI Taxonomy" id="1051891"/>
    <lineage>
        <taxon>Eukaryota</taxon>
        <taxon>Fungi</taxon>
        <taxon>Dikarya</taxon>
        <taxon>Basidiomycota</taxon>
        <taxon>Agaricomycotina</taxon>
        <taxon>Agaricomycetes</taxon>
        <taxon>Cantharellales</taxon>
        <taxon>Tulasnellaceae</taxon>
        <taxon>Tulasnella</taxon>
    </lineage>
</organism>
<accession>A0A0C3QC16</accession>
<dbReference type="AlphaFoldDB" id="A0A0C3QC16"/>
<dbReference type="PROSITE" id="PS00018">
    <property type="entry name" value="EF_HAND_1"/>
    <property type="match status" value="1"/>
</dbReference>
<sequence>PIRALWRSLQQAGERERALGRALGRSLERTLGRVLELALEQALGQALGQELSQELERELDEELDNELNRVLDGVLDGAHQVLERELKRAHRVPGQTLERELDGALDGALDEALEGVDDEVLHGVLAWALRRVQDLLLHRARMASQHLAQRLKLESSIIRVLLWAWKRTSGTQPDHSDRRETFISSCRLWAPLETRVDFAINGIEWGVNGERLTFDDRNRDKLLTPDDLNGIVEFVEDLQKDMGKVEFIVRKADVEINRLCAHFNRRVDWNYDLYDLREPRTVCSRSTATEDGMI</sequence>
<evidence type="ECO:0000313" key="1">
    <source>
        <dbReference type="EMBL" id="KIO22806.1"/>
    </source>
</evidence>
<dbReference type="EMBL" id="KN823100">
    <property type="protein sequence ID" value="KIO22806.1"/>
    <property type="molecule type" value="Genomic_DNA"/>
</dbReference>
<gene>
    <name evidence="1" type="ORF">M407DRAFT_27681</name>
</gene>
<dbReference type="Proteomes" id="UP000054248">
    <property type="component" value="Unassembled WGS sequence"/>
</dbReference>
<dbReference type="HOGENOM" id="CLU_948535_0_0_1"/>
<dbReference type="OrthoDB" id="3227888at2759"/>
<dbReference type="InterPro" id="IPR018247">
    <property type="entry name" value="EF_Hand_1_Ca_BS"/>
</dbReference>
<reference evidence="1 2" key="1">
    <citation type="submission" date="2014-04" db="EMBL/GenBank/DDBJ databases">
        <authorList>
            <consortium name="DOE Joint Genome Institute"/>
            <person name="Kuo A."/>
            <person name="Girlanda M."/>
            <person name="Perotto S."/>
            <person name="Kohler A."/>
            <person name="Nagy L.G."/>
            <person name="Floudas D."/>
            <person name="Copeland A."/>
            <person name="Barry K.W."/>
            <person name="Cichocki N."/>
            <person name="Veneault-Fourrey C."/>
            <person name="LaButti K."/>
            <person name="Lindquist E.A."/>
            <person name="Lipzen A."/>
            <person name="Lundell T."/>
            <person name="Morin E."/>
            <person name="Murat C."/>
            <person name="Sun H."/>
            <person name="Tunlid A."/>
            <person name="Henrissat B."/>
            <person name="Grigoriev I.V."/>
            <person name="Hibbett D.S."/>
            <person name="Martin F."/>
            <person name="Nordberg H.P."/>
            <person name="Cantor M.N."/>
            <person name="Hua S.X."/>
        </authorList>
    </citation>
    <scope>NUCLEOTIDE SEQUENCE [LARGE SCALE GENOMIC DNA]</scope>
    <source>
        <strain evidence="1 2">MUT 4182</strain>
    </source>
</reference>
<reference evidence="2" key="2">
    <citation type="submission" date="2015-01" db="EMBL/GenBank/DDBJ databases">
        <title>Evolutionary Origins and Diversification of the Mycorrhizal Mutualists.</title>
        <authorList>
            <consortium name="DOE Joint Genome Institute"/>
            <consortium name="Mycorrhizal Genomics Consortium"/>
            <person name="Kohler A."/>
            <person name="Kuo A."/>
            <person name="Nagy L.G."/>
            <person name="Floudas D."/>
            <person name="Copeland A."/>
            <person name="Barry K.W."/>
            <person name="Cichocki N."/>
            <person name="Veneault-Fourrey C."/>
            <person name="LaButti K."/>
            <person name="Lindquist E.A."/>
            <person name="Lipzen A."/>
            <person name="Lundell T."/>
            <person name="Morin E."/>
            <person name="Murat C."/>
            <person name="Riley R."/>
            <person name="Ohm R."/>
            <person name="Sun H."/>
            <person name="Tunlid A."/>
            <person name="Henrissat B."/>
            <person name="Grigoriev I.V."/>
            <person name="Hibbett D.S."/>
            <person name="Martin F."/>
        </authorList>
    </citation>
    <scope>NUCLEOTIDE SEQUENCE [LARGE SCALE GENOMIC DNA]</scope>
    <source>
        <strain evidence="2">MUT 4182</strain>
    </source>
</reference>
<name>A0A0C3QC16_9AGAM</name>
<evidence type="ECO:0000313" key="2">
    <source>
        <dbReference type="Proteomes" id="UP000054248"/>
    </source>
</evidence>